<dbReference type="KEGG" id="pect:BN1012_Phect524"/>
<dbReference type="Pfam" id="PF13419">
    <property type="entry name" value="HAD_2"/>
    <property type="match status" value="1"/>
</dbReference>
<dbReference type="HOGENOM" id="CLU_045011_13_2_5"/>
<dbReference type="Proteomes" id="UP000032160">
    <property type="component" value="Chromosome I"/>
</dbReference>
<keyword evidence="4" id="KW-0460">Magnesium</keyword>
<reference evidence="5 6" key="1">
    <citation type="journal article" date="2014" name="Front. Genet.">
        <title>Genome and metabolic network of "Candidatus Phaeomarinobacter ectocarpi" Ec32, a new candidate genus of Alphaproteobacteria frequently associated with brown algae.</title>
        <authorList>
            <person name="Dittami S.M."/>
            <person name="Barbeyron T."/>
            <person name="Boyen C."/>
            <person name="Cambefort J."/>
            <person name="Collet G."/>
            <person name="Delage L."/>
            <person name="Gobet A."/>
            <person name="Groisillier A."/>
            <person name="Leblanc C."/>
            <person name="Michel G."/>
            <person name="Scornet D."/>
            <person name="Siegel A."/>
            <person name="Tapia J.E."/>
            <person name="Tonon T."/>
        </authorList>
    </citation>
    <scope>NUCLEOTIDE SEQUENCE [LARGE SCALE GENOMIC DNA]</scope>
    <source>
        <strain evidence="5 6">Ec32</strain>
    </source>
</reference>
<dbReference type="Gene3D" id="3.40.50.1000">
    <property type="entry name" value="HAD superfamily/HAD-like"/>
    <property type="match status" value="1"/>
</dbReference>
<dbReference type="SFLD" id="SFLDS00003">
    <property type="entry name" value="Haloacid_Dehalogenase"/>
    <property type="match status" value="1"/>
</dbReference>
<evidence type="ECO:0000313" key="6">
    <source>
        <dbReference type="Proteomes" id="UP000032160"/>
    </source>
</evidence>
<dbReference type="InterPro" id="IPR036412">
    <property type="entry name" value="HAD-like_sf"/>
</dbReference>
<dbReference type="CDD" id="cd07526">
    <property type="entry name" value="HAD_BPGM_like"/>
    <property type="match status" value="1"/>
</dbReference>
<dbReference type="InterPro" id="IPR023198">
    <property type="entry name" value="PGP-like_dom2"/>
</dbReference>
<dbReference type="Gene3D" id="1.10.150.240">
    <property type="entry name" value="Putative phosphatase, domain 2"/>
    <property type="match status" value="1"/>
</dbReference>
<accession>X5M6R2</accession>
<evidence type="ECO:0000256" key="4">
    <source>
        <dbReference type="ARBA" id="ARBA00022842"/>
    </source>
</evidence>
<dbReference type="SFLD" id="SFLDG01135">
    <property type="entry name" value="C1.5.6:_HAD__Beta-PGM__Phospha"/>
    <property type="match status" value="1"/>
</dbReference>
<keyword evidence="6" id="KW-1185">Reference proteome</keyword>
<comment type="cofactor">
    <cofactor evidence="1">
        <name>Mg(2+)</name>
        <dbReference type="ChEBI" id="CHEBI:18420"/>
    </cofactor>
</comment>
<name>X5M6R2_9HYPH</name>
<dbReference type="AlphaFoldDB" id="X5M6R2"/>
<dbReference type="GO" id="GO:0046872">
    <property type="term" value="F:metal ion binding"/>
    <property type="evidence" value="ECO:0007669"/>
    <property type="project" value="UniProtKB-KW"/>
</dbReference>
<organism evidence="5 6">
    <name type="scientific">Candidatus Phaeomarinibacter ectocarpi</name>
    <dbReference type="NCBI Taxonomy" id="1458461"/>
    <lineage>
        <taxon>Bacteria</taxon>
        <taxon>Pseudomonadati</taxon>
        <taxon>Pseudomonadota</taxon>
        <taxon>Alphaproteobacteria</taxon>
        <taxon>Hyphomicrobiales</taxon>
        <taxon>Parvibaculaceae</taxon>
        <taxon>Candidatus Phaeomarinibacter</taxon>
    </lineage>
</organism>
<dbReference type="PANTHER" id="PTHR46193:SF10">
    <property type="entry name" value="6-PHOSPHOGLUCONATE PHOSPHATASE"/>
    <property type="match status" value="1"/>
</dbReference>
<sequence length="247" mass="26433">MLQWLENRCDWLFAGDPPTSQGMTHDPISTRPDLVIFDCDGVLVDSETIANEVLAIAVSELGWPTTTADSHRRFRGLSWPSTIAIIESEIGTRVPEEWVQRSRERMHTSIYETVTAIPGVADVVARVEAENIPRCVGSSSQPDYLAHVLGRAGLDHHFGEAVFSATMVAKGKPAPDLFLFAASQMGHAPHRAVVIEDTVPGVQAGMAAGMRVIGYAGDPHTDGNALADAGAVVVRDMAEVPSLLGLG</sequence>
<dbReference type="InterPro" id="IPR051600">
    <property type="entry name" value="Beta-PGM-like"/>
</dbReference>
<dbReference type="STRING" id="1458461.BN1012_Phect524"/>
<evidence type="ECO:0000256" key="2">
    <source>
        <dbReference type="ARBA" id="ARBA00006171"/>
    </source>
</evidence>
<dbReference type="SUPFAM" id="SSF56784">
    <property type="entry name" value="HAD-like"/>
    <property type="match status" value="1"/>
</dbReference>
<evidence type="ECO:0000256" key="1">
    <source>
        <dbReference type="ARBA" id="ARBA00001946"/>
    </source>
</evidence>
<dbReference type="InterPro" id="IPR041492">
    <property type="entry name" value="HAD_2"/>
</dbReference>
<dbReference type="OrthoDB" id="9797743at2"/>
<dbReference type="SFLD" id="SFLDG01129">
    <property type="entry name" value="C1.5:_HAD__Beta-PGM__Phosphata"/>
    <property type="match status" value="1"/>
</dbReference>
<dbReference type="InterPro" id="IPR006439">
    <property type="entry name" value="HAD-SF_hydro_IA"/>
</dbReference>
<dbReference type="EMBL" id="HG966617">
    <property type="protein sequence ID" value="CDO58738.1"/>
    <property type="molecule type" value="Genomic_DNA"/>
</dbReference>
<keyword evidence="3" id="KW-0479">Metal-binding</keyword>
<comment type="similarity">
    <text evidence="2">Belongs to the HAD-like hydrolase superfamily. CbbY/CbbZ/Gph/YieH family.</text>
</comment>
<dbReference type="PANTHER" id="PTHR46193">
    <property type="entry name" value="6-PHOSPHOGLUCONATE PHOSPHATASE"/>
    <property type="match status" value="1"/>
</dbReference>
<evidence type="ECO:0000256" key="3">
    <source>
        <dbReference type="ARBA" id="ARBA00022723"/>
    </source>
</evidence>
<gene>
    <name evidence="5" type="ORF">BN1012_Phect524</name>
</gene>
<protein>
    <submittedName>
        <fullName evidence="5">Hydrolase in polyol utilization gene cluster,haloacid dehalogenase-like family</fullName>
    </submittedName>
</protein>
<dbReference type="GO" id="GO:0016787">
    <property type="term" value="F:hydrolase activity"/>
    <property type="evidence" value="ECO:0007669"/>
    <property type="project" value="UniProtKB-KW"/>
</dbReference>
<dbReference type="NCBIfam" id="TIGR01509">
    <property type="entry name" value="HAD-SF-IA-v3"/>
    <property type="match status" value="1"/>
</dbReference>
<dbReference type="InterPro" id="IPR023214">
    <property type="entry name" value="HAD_sf"/>
</dbReference>
<keyword evidence="5" id="KW-0378">Hydrolase</keyword>
<proteinExistence type="inferred from homology"/>
<evidence type="ECO:0000313" key="5">
    <source>
        <dbReference type="EMBL" id="CDO58738.1"/>
    </source>
</evidence>